<dbReference type="Proteomes" id="UP000235670">
    <property type="component" value="Unassembled WGS sequence"/>
</dbReference>
<evidence type="ECO:0000259" key="1">
    <source>
        <dbReference type="PROSITE" id="PS51664"/>
    </source>
</evidence>
<proteinExistence type="predicted"/>
<organism evidence="2 3">
    <name type="scientific">Gemella sanguinis</name>
    <dbReference type="NCBI Taxonomy" id="84135"/>
    <lineage>
        <taxon>Bacteria</taxon>
        <taxon>Bacillati</taxon>
        <taxon>Bacillota</taxon>
        <taxon>Bacilli</taxon>
        <taxon>Bacillales</taxon>
        <taxon>Gemellaceae</taxon>
        <taxon>Gemella</taxon>
    </lineage>
</organism>
<feature type="domain" description="YcaO" evidence="1">
    <location>
        <begin position="234"/>
        <end position="344"/>
    </location>
</feature>
<evidence type="ECO:0000313" key="2">
    <source>
        <dbReference type="EMBL" id="PMC52920.1"/>
    </source>
</evidence>
<accession>A0A2N6SG83</accession>
<comment type="caution">
    <text evidence="2">The sequence shown here is derived from an EMBL/GenBank/DDBJ whole genome shotgun (WGS) entry which is preliminary data.</text>
</comment>
<dbReference type="InterPro" id="IPR003776">
    <property type="entry name" value="YcaO-like_dom"/>
</dbReference>
<evidence type="ECO:0000313" key="3">
    <source>
        <dbReference type="Proteomes" id="UP000235670"/>
    </source>
</evidence>
<reference evidence="2 3" key="1">
    <citation type="submission" date="2017-09" db="EMBL/GenBank/DDBJ databases">
        <title>Bacterial strain isolated from the female urinary microbiota.</title>
        <authorList>
            <person name="Thomas-White K."/>
            <person name="Kumar N."/>
            <person name="Forster S."/>
            <person name="Putonti C."/>
            <person name="Lawley T."/>
            <person name="Wolfe A.J."/>
        </authorList>
    </citation>
    <scope>NUCLEOTIDE SEQUENCE [LARGE SCALE GENOMIC DNA]</scope>
    <source>
        <strain evidence="2 3">UMB0186</strain>
    </source>
</reference>
<dbReference type="EMBL" id="PNGT01000002">
    <property type="protein sequence ID" value="PMC52920.1"/>
    <property type="molecule type" value="Genomic_DNA"/>
</dbReference>
<dbReference type="PANTHER" id="PTHR37809:SF1">
    <property type="entry name" value="RIBOSOMAL PROTEIN S12 METHYLTHIOTRANSFERASE ACCESSORY FACTOR YCAO"/>
    <property type="match status" value="1"/>
</dbReference>
<dbReference type="AlphaFoldDB" id="A0A2N6SG83"/>
<protein>
    <recommendedName>
        <fullName evidence="1">YcaO domain-containing protein</fullName>
    </recommendedName>
</protein>
<dbReference type="PROSITE" id="PS51664">
    <property type="entry name" value="YCAO"/>
    <property type="match status" value="1"/>
</dbReference>
<gene>
    <name evidence="2" type="ORF">CJ218_03240</name>
</gene>
<dbReference type="PANTHER" id="PTHR37809">
    <property type="entry name" value="RIBOSOMAL PROTEIN S12 METHYLTHIOTRANSFERASE ACCESSORY FACTOR YCAO"/>
    <property type="match status" value="1"/>
</dbReference>
<dbReference type="Pfam" id="PF02624">
    <property type="entry name" value="YcaO"/>
    <property type="match status" value="1"/>
</dbReference>
<dbReference type="OrthoDB" id="2379922at2"/>
<sequence length="344" mass="41461">MKNFLFIYKTKKNYIGYNLKDMSYYYLENIYLEKSENKICRLTIKNENYIYIEFKNFNKYQKEVEAHKGIIFIEFYDSIYLCESRDVKNIFQRKKESIDYFILEDIVDFKFYYDSYISKSNITEDIVKMLEDFNKTREIIKFDKISGKIYRVYLEKYPIKKENFSNIKIEKEKYILDGTRIRPLGDKIDLSKYVGDLKPVYFTESLFSYSNPYSVYKSYSCRSKIENEYSIHGGKGNTDFQAYSSSIGEAYERYSARFFEYDIEHIIYDSFNNLKYSSSCDVLNPELLCLDKNYINKYDGDKKYEWIKIKNLTNNKDTIVPANSVFFHIIEKIILCFIHSRQQE</sequence>
<dbReference type="STRING" id="84135.GCA_001052115_00734"/>
<name>A0A2N6SG83_9BACL</name>